<gene>
    <name evidence="3" type="primary">LOC117564916</name>
</gene>
<dbReference type="RefSeq" id="XP_034099760.1">
    <property type="nucleotide sequence ID" value="XM_034243869.2"/>
</dbReference>
<evidence type="ECO:0000259" key="1">
    <source>
        <dbReference type="Pfam" id="PF04825"/>
    </source>
</evidence>
<dbReference type="InterPro" id="IPR006910">
    <property type="entry name" value="Rad21_Rec8_N"/>
</dbReference>
<reference evidence="3" key="1">
    <citation type="submission" date="2025-08" db="UniProtKB">
        <authorList>
            <consortium name="RefSeq"/>
        </authorList>
    </citation>
    <scope>IDENTIFICATION</scope>
    <source>
        <strain evidence="3">15112-1751.03</strain>
        <tissue evidence="3">Whole Adult</tissue>
    </source>
</reference>
<feature type="domain" description="Rad21/Rec8-like protein N-terminal" evidence="1">
    <location>
        <begin position="28"/>
        <end position="113"/>
    </location>
</feature>
<sequence length="550" mass="62698">MALKHYNFSLQESNKLLRPCWVAGQYKWATTQSAKHLALDEIRFANVVNCCKQIKDIIEHNQNRDDANELCKRSVAFSGIARLTIGVSFIYNHQVSSLLNDTKRLLDQIKGTNFAFDDVVAASSSTRASSIYVRRKRKQVISRTVCVSKRARIASPQLLDEDHMDYYRNMLNESQFWSDQNQLVNIKQAIFTTEQYISITEKLTVAEFDVAEVVGNDGFGELGQMDEEALQQFLPVRNSLKRKSPEANESSELSVKKPTLTNISINSQNQHNLQELHLFDEIVDNAAPTAEVSTIYPTNFNSLKLNRRNSRKLKLKIDKYIKLSRGEILKHRMKYYEDLDNANTVDKKPKTVKQCFTLLNSFKQSVLFPDVLKERVQLSSEQCESDCEYTLRAILDVDYNDALASNILNAVQLQQLENSSQPPILTLDEPQDNLLLALELQPFSNNITNNNPVEHIKCAERNDFDSYSIMMDLLAIWRDNPDLKSIDAVKFIKSFPDRFKAALAFSHLLSLSRDGFIQISKKLGTLEMDAIALGPESIKLIENVSANNRI</sequence>
<name>A0A6P8WP35_DROAB</name>
<dbReference type="Pfam" id="PF04825">
    <property type="entry name" value="Rad21_Rec8_N"/>
    <property type="match status" value="1"/>
</dbReference>
<keyword evidence="2" id="KW-1185">Reference proteome</keyword>
<dbReference type="CTD" id="34964"/>
<evidence type="ECO:0000313" key="2">
    <source>
        <dbReference type="Proteomes" id="UP000515160"/>
    </source>
</evidence>
<evidence type="ECO:0000313" key="3">
    <source>
        <dbReference type="RefSeq" id="XP_034099760.1"/>
    </source>
</evidence>
<dbReference type="OrthoDB" id="7865022at2759"/>
<proteinExistence type="predicted"/>
<dbReference type="GeneID" id="117564916"/>
<protein>
    <submittedName>
        <fullName evidence="3">Uncharacterized protein LOC117564916</fullName>
    </submittedName>
</protein>
<organism evidence="2 3">
    <name type="scientific">Drosophila albomicans</name>
    <name type="common">Fruit fly</name>
    <dbReference type="NCBI Taxonomy" id="7291"/>
    <lineage>
        <taxon>Eukaryota</taxon>
        <taxon>Metazoa</taxon>
        <taxon>Ecdysozoa</taxon>
        <taxon>Arthropoda</taxon>
        <taxon>Hexapoda</taxon>
        <taxon>Insecta</taxon>
        <taxon>Pterygota</taxon>
        <taxon>Neoptera</taxon>
        <taxon>Endopterygota</taxon>
        <taxon>Diptera</taxon>
        <taxon>Brachycera</taxon>
        <taxon>Muscomorpha</taxon>
        <taxon>Ephydroidea</taxon>
        <taxon>Drosophilidae</taxon>
        <taxon>Drosophila</taxon>
    </lineage>
</organism>
<dbReference type="Proteomes" id="UP000515160">
    <property type="component" value="Chromosome 2L"/>
</dbReference>
<accession>A0A6P8WP35</accession>
<dbReference type="AlphaFoldDB" id="A0A6P8WP35"/>